<reference evidence="1" key="1">
    <citation type="submission" date="2021-02" db="EMBL/GenBank/DDBJ databases">
        <authorList>
            <person name="Dougan E. K."/>
            <person name="Rhodes N."/>
            <person name="Thang M."/>
            <person name="Chan C."/>
        </authorList>
    </citation>
    <scope>NUCLEOTIDE SEQUENCE</scope>
</reference>
<name>A0A812ULY9_9DINO</name>
<keyword evidence="2" id="KW-1185">Reference proteome</keyword>
<gene>
    <name evidence="1" type="ORF">SNAT2548_LOCUS32423</name>
</gene>
<dbReference type="Proteomes" id="UP000604046">
    <property type="component" value="Unassembled WGS sequence"/>
</dbReference>
<dbReference type="AlphaFoldDB" id="A0A812ULY9"/>
<protein>
    <submittedName>
        <fullName evidence="1">Uncharacterized protein</fullName>
    </submittedName>
</protein>
<comment type="caution">
    <text evidence="1">The sequence shown here is derived from an EMBL/GenBank/DDBJ whole genome shotgun (WGS) entry which is preliminary data.</text>
</comment>
<organism evidence="1 2">
    <name type="scientific">Symbiodinium natans</name>
    <dbReference type="NCBI Taxonomy" id="878477"/>
    <lineage>
        <taxon>Eukaryota</taxon>
        <taxon>Sar</taxon>
        <taxon>Alveolata</taxon>
        <taxon>Dinophyceae</taxon>
        <taxon>Suessiales</taxon>
        <taxon>Symbiodiniaceae</taxon>
        <taxon>Symbiodinium</taxon>
    </lineage>
</organism>
<accession>A0A812ULY9</accession>
<evidence type="ECO:0000313" key="1">
    <source>
        <dbReference type="EMBL" id="CAE7569944.1"/>
    </source>
</evidence>
<sequence length="105" mass="11602">MGSLITAGSQEEVIQFIGTSPRDPRVMARTNSDFRGRVLSHNLNPLNLDDWSPPFACSTCSNAEWDNGQLPSPLEAPPSAVSSQRAQYPLTKEYSLDHNKDPFII</sequence>
<evidence type="ECO:0000313" key="2">
    <source>
        <dbReference type="Proteomes" id="UP000604046"/>
    </source>
</evidence>
<dbReference type="EMBL" id="CAJNDS010002710">
    <property type="protein sequence ID" value="CAE7569944.1"/>
    <property type="molecule type" value="Genomic_DNA"/>
</dbReference>
<proteinExistence type="predicted"/>